<reference evidence="7" key="1">
    <citation type="journal article" date="2020" name="Fungal Divers.">
        <title>Resolving the Mortierellaceae phylogeny through synthesis of multi-gene phylogenetics and phylogenomics.</title>
        <authorList>
            <person name="Vandepol N."/>
            <person name="Liber J."/>
            <person name="Desiro A."/>
            <person name="Na H."/>
            <person name="Kennedy M."/>
            <person name="Barry K."/>
            <person name="Grigoriev I.V."/>
            <person name="Miller A.N."/>
            <person name="O'Donnell K."/>
            <person name="Stajich J.E."/>
            <person name="Bonito G."/>
        </authorList>
    </citation>
    <scope>NUCLEOTIDE SEQUENCE</scope>
    <source>
        <strain evidence="7">NVP1</strain>
    </source>
</reference>
<evidence type="ECO:0000256" key="3">
    <source>
        <dbReference type="ARBA" id="ARBA00023034"/>
    </source>
</evidence>
<evidence type="ECO:0000256" key="2">
    <source>
        <dbReference type="ARBA" id="ARBA00004601"/>
    </source>
</evidence>
<evidence type="ECO:0000313" key="7">
    <source>
        <dbReference type="EMBL" id="KAF9333431.1"/>
    </source>
</evidence>
<evidence type="ECO:0000256" key="1">
    <source>
        <dbReference type="ARBA" id="ARBA00004541"/>
    </source>
</evidence>
<feature type="compositionally biased region" description="Gly residues" evidence="5">
    <location>
        <begin position="329"/>
        <end position="338"/>
    </location>
</feature>
<keyword evidence="8" id="KW-1185">Reference proteome</keyword>
<dbReference type="Pfam" id="PF01417">
    <property type="entry name" value="ENTH"/>
    <property type="match status" value="1"/>
</dbReference>
<dbReference type="Proteomes" id="UP000696485">
    <property type="component" value="Unassembled WGS sequence"/>
</dbReference>
<dbReference type="PANTHER" id="PTHR21514">
    <property type="entry name" value="AP-4 COMPLEX ACCESSORY SUBUNIT TEPSIN"/>
    <property type="match status" value="1"/>
</dbReference>
<proteinExistence type="predicted"/>
<feature type="region of interest" description="Disordered" evidence="5">
    <location>
        <begin position="185"/>
        <end position="256"/>
    </location>
</feature>
<feature type="compositionally biased region" description="Basic residues" evidence="5">
    <location>
        <begin position="213"/>
        <end position="224"/>
    </location>
</feature>
<dbReference type="EMBL" id="JAAAUY010000202">
    <property type="protein sequence ID" value="KAF9333431.1"/>
    <property type="molecule type" value="Genomic_DNA"/>
</dbReference>
<feature type="domain" description="ENTH" evidence="6">
    <location>
        <begin position="18"/>
        <end position="155"/>
    </location>
</feature>
<evidence type="ECO:0000256" key="5">
    <source>
        <dbReference type="SAM" id="MobiDB-lite"/>
    </source>
</evidence>
<dbReference type="CDD" id="cd03572">
    <property type="entry name" value="ENTH_like_Tepsin"/>
    <property type="match status" value="1"/>
</dbReference>
<dbReference type="PANTHER" id="PTHR21514:SF0">
    <property type="entry name" value="AP-4 COMPLEX ACCESSORY SUBUNIT TEPSIN"/>
    <property type="match status" value="1"/>
</dbReference>
<dbReference type="InterPro" id="IPR013809">
    <property type="entry name" value="ENTH"/>
</dbReference>
<dbReference type="InterPro" id="IPR039273">
    <property type="entry name" value="TEPSIN"/>
</dbReference>
<protein>
    <recommendedName>
        <fullName evidence="6">ENTH domain-containing protein</fullName>
    </recommendedName>
</protein>
<dbReference type="AlphaFoldDB" id="A0A9P5SM30"/>
<sequence>MNHIAETTKSTIGIIQAHALLAKALSNDTKPTPGYLFREIAQLTNTPTTCSVVLAQLLKTISPTNYKPSLRNTSSTTSSSSSHSYSSSAHVLLKAVKILRQLAQSGSADFHRSLARQGKGLLAELVGYRGSWDEVHGDRINNDVRTVTEDLIEHMHANPVQVPDDDDLEVTDSLTTREAAVLKNSTQNLQGFGNPDFETWSEDSDGDNISSQGHKKQGHKKKPAKVSQREPDDRPAPPLPGFGNPAFQKDNQPGEPTVLTKLFDRIQDLTAPPPPYAMHAAYREQEQRRQKMYVGEYSLHGGDAGSRSNFTSEVGTNPFKRTTRTQGMAAGGWSGEGARDGGGILPQDMVTNRAFPVHRPGTNSGGVQPRNETSAAVYALSENANESYLRLVTSGPPRLRAFIGTHSARSQDGSGAEKEVYGMVGGVIGQIRDVVLEGVKQERQSSTGSSVHQSVVITELLRDLNDWIESENWERRLKYLYVIDGLLTTKETNDAIMQCPVVPRLLQTLTGPRCLSAPQKSIAALSSDLAETFRQSYKPIIDIPDWNPPDYSSTEEVKDNLLLLDINS</sequence>
<dbReference type="InterPro" id="IPR035802">
    <property type="entry name" value="ENTH/VHS_tepsin"/>
</dbReference>
<name>A0A9P5SM30_9FUNG</name>
<evidence type="ECO:0000259" key="6">
    <source>
        <dbReference type="Pfam" id="PF01417"/>
    </source>
</evidence>
<comment type="subcellular location">
    <subcellularLocation>
        <location evidence="1">Cytoplasmic vesicle</location>
    </subcellularLocation>
    <subcellularLocation>
        <location evidence="2">Golgi apparatus</location>
        <location evidence="2">trans-Golgi network</location>
    </subcellularLocation>
</comment>
<gene>
    <name evidence="7" type="ORF">BG006_003638</name>
</gene>
<feature type="region of interest" description="Disordered" evidence="5">
    <location>
        <begin position="304"/>
        <end position="338"/>
    </location>
</feature>
<feature type="compositionally biased region" description="Polar residues" evidence="5">
    <location>
        <begin position="306"/>
        <end position="315"/>
    </location>
</feature>
<dbReference type="GO" id="GO:0032588">
    <property type="term" value="C:trans-Golgi network membrane"/>
    <property type="evidence" value="ECO:0007669"/>
    <property type="project" value="TreeGrafter"/>
</dbReference>
<keyword evidence="3" id="KW-0333">Golgi apparatus</keyword>
<evidence type="ECO:0000313" key="8">
    <source>
        <dbReference type="Proteomes" id="UP000696485"/>
    </source>
</evidence>
<comment type="caution">
    <text evidence="7">The sequence shown here is derived from an EMBL/GenBank/DDBJ whole genome shotgun (WGS) entry which is preliminary data.</text>
</comment>
<evidence type="ECO:0000256" key="4">
    <source>
        <dbReference type="ARBA" id="ARBA00023329"/>
    </source>
</evidence>
<dbReference type="Gene3D" id="1.25.40.90">
    <property type="match status" value="1"/>
</dbReference>
<accession>A0A9P5SM30</accession>
<dbReference type="GO" id="GO:0031410">
    <property type="term" value="C:cytoplasmic vesicle"/>
    <property type="evidence" value="ECO:0007669"/>
    <property type="project" value="UniProtKB-SubCell"/>
</dbReference>
<dbReference type="InterPro" id="IPR008942">
    <property type="entry name" value="ENTH_VHS"/>
</dbReference>
<organism evidence="7 8">
    <name type="scientific">Podila minutissima</name>
    <dbReference type="NCBI Taxonomy" id="64525"/>
    <lineage>
        <taxon>Eukaryota</taxon>
        <taxon>Fungi</taxon>
        <taxon>Fungi incertae sedis</taxon>
        <taxon>Mucoromycota</taxon>
        <taxon>Mortierellomycotina</taxon>
        <taxon>Mortierellomycetes</taxon>
        <taxon>Mortierellales</taxon>
        <taxon>Mortierellaceae</taxon>
        <taxon>Podila</taxon>
    </lineage>
</organism>
<keyword evidence="4" id="KW-0968">Cytoplasmic vesicle</keyword>